<gene>
    <name evidence="2" type="ORF">FTOL_01041</name>
</gene>
<evidence type="ECO:0000256" key="1">
    <source>
        <dbReference type="SAM" id="MobiDB-lite"/>
    </source>
</evidence>
<feature type="compositionally biased region" description="Low complexity" evidence="1">
    <location>
        <begin position="737"/>
        <end position="751"/>
    </location>
</feature>
<evidence type="ECO:0008006" key="4">
    <source>
        <dbReference type="Google" id="ProtNLM"/>
    </source>
</evidence>
<feature type="compositionally biased region" description="Acidic residues" evidence="1">
    <location>
        <begin position="1411"/>
        <end position="1428"/>
    </location>
</feature>
<protein>
    <recommendedName>
        <fullName evidence="4">F-box domain-containing protein</fullName>
    </recommendedName>
</protein>
<feature type="compositionally biased region" description="Basic and acidic residues" evidence="1">
    <location>
        <begin position="1485"/>
        <end position="1499"/>
    </location>
</feature>
<feature type="compositionally biased region" description="Low complexity" evidence="1">
    <location>
        <begin position="396"/>
        <end position="417"/>
    </location>
</feature>
<feature type="compositionally biased region" description="Low complexity" evidence="1">
    <location>
        <begin position="473"/>
        <end position="497"/>
    </location>
</feature>
<feature type="region of interest" description="Disordered" evidence="1">
    <location>
        <begin position="1390"/>
        <end position="1499"/>
    </location>
</feature>
<feature type="compositionally biased region" description="Basic and acidic residues" evidence="1">
    <location>
        <begin position="328"/>
        <end position="355"/>
    </location>
</feature>
<dbReference type="Proteomes" id="UP001187734">
    <property type="component" value="Unassembled WGS sequence"/>
</dbReference>
<comment type="caution">
    <text evidence="2">The sequence shown here is derived from an EMBL/GenBank/DDBJ whole genome shotgun (WGS) entry which is preliminary data.</text>
</comment>
<feature type="compositionally biased region" description="Polar residues" evidence="1">
    <location>
        <begin position="1196"/>
        <end position="1214"/>
    </location>
</feature>
<accession>A0AAE8LZL4</accession>
<feature type="region of interest" description="Disordered" evidence="1">
    <location>
        <begin position="317"/>
        <end position="772"/>
    </location>
</feature>
<evidence type="ECO:0000313" key="2">
    <source>
        <dbReference type="EMBL" id="SPJ71313.1"/>
    </source>
</evidence>
<reference evidence="2" key="1">
    <citation type="submission" date="2018-03" db="EMBL/GenBank/DDBJ databases">
        <authorList>
            <person name="Guldener U."/>
        </authorList>
    </citation>
    <scope>NUCLEOTIDE SEQUENCE</scope>
</reference>
<feature type="compositionally biased region" description="Basic and acidic residues" evidence="1">
    <location>
        <begin position="982"/>
        <end position="1020"/>
    </location>
</feature>
<feature type="compositionally biased region" description="Acidic residues" evidence="1">
    <location>
        <begin position="503"/>
        <end position="523"/>
    </location>
</feature>
<sequence length="1499" mass="167922">MDRIKNFILRLLTRARLVSAKHPRKQQNPDCLLLNLPLEILELVIEQLPISSQMCLLQTCSSVYNSFKLPRDRITFRAKREHPKYLALVARDHPDIWISIETPRIRFVKRGDLPKLPKSPPYLGAPGWDSKALCGFPMGALMVEHKHVQMSIKYSQLEKKTRWQRKYLQVLLKPYKTKFKPMLDCPPSKRDASIGYFESHPKVVSGRYLLYTERSFTTNFASTPALLQLQGPFGPCLHQYTDLRRYDEYQREKALDDEMLALIGEAPSYHNSYYMSSLQPRCSKPFFLSIQQATAEKNTWMPRHNKTEDLDFEIHVDPSCLSDPMDDNDNKAHEEPQAEVEANHNQDNESVKELDTDIDTTDYNDSTAEAKAEPGVEATEEDKSTITPEETEEGEQPNPESSEPEAPSEAQESSIADPEAEPKEEAEAEGDAPEESIEQSEAEEDDIVQPVSEAEVDTTSTEPSLDDTEGNNEEQPTPVEDVTPTEDTPTEAPIEDTPSADISTEDISVEDLPAEDPKEDEPIEDKARSGEAEVEDPAADFNQEREFSESESDNSGSRRESSVSSESDYSDRRHSGRSEAIQKAARDIVSQIDNNEKRESLNSYSGTDDTGYISHSETISAHQSDAHMPRSRSGVDEAGENSSHHEQEDDVFSDRSPRSSMGSVSEGDHRKTQDAMSHMGRSPRVSGISGISGFSEYDREDEDFIPTIRGNPRPVFRSPSSVKAMQMSSPPGSTIGSPRSPRRAPVPSASRLGSPRFSEQYSPKRTPPRFKRSTPPLVLLHVTLLPLRWPWGDVLENADPDDLSKECKTIRDAWRQLQDRMGDTTVERGILLPHPQNDYEVLEERLLEALELPVRRRARILECGHYLGPSNEMTLEDSESDSEEDESEEEDYDQRRSSRRSQPQPTHWCKTCKSDITYESLGRGKIFRVKVYASNGLIRGGAWEACWKEMERVDVELEPLVDAVSQHELVQLEADQERELAMREAEEEERYDRLEEERREFEERERGRLSRRRGESRNHVGDITNLDEGESHLEGHSTRDASHLDASRHDDSHYDKSLAAESVRDKSVHEPSHHDESLHDTTKDHDQSHAADESVANTTKDSIKESANITADEESRSFEELEKDIDDHLQEERERSLAEEARAEPEASHVEDDSEVEDPSVAPEDAERLRRDGDRLREIYGDVPDASERHHEQSYAERSNPSANSHGSDYTHASPQPPSAEERLKAMKSATLPELLAESVRVALQDKKNILIGLLSVLILLLAIRGGPAPQQDPRTFQVVSNVGVPTVTVTQGMTTETPEVVAASMGAVDVVPNNAYSAAPEPLIEDDIEEEPVADSDSMTGIVGAQIPELRGNELDISCSERIVRVVETVTAVETATVKVVEYATEIPSQETQPAEAIEEEQAEESVAPEAEDLTVDSEVPIEEASLDETLAAEETVLPSEATAAEEEEEAAQATESLAEETPYDLGQRVDGAELSIDPPPEYASEHVAENSEKADEL</sequence>
<feature type="compositionally biased region" description="Basic and acidic residues" evidence="1">
    <location>
        <begin position="1165"/>
        <end position="1195"/>
    </location>
</feature>
<organism evidence="2 3">
    <name type="scientific">Fusarium torulosum</name>
    <dbReference type="NCBI Taxonomy" id="33205"/>
    <lineage>
        <taxon>Eukaryota</taxon>
        <taxon>Fungi</taxon>
        <taxon>Dikarya</taxon>
        <taxon>Ascomycota</taxon>
        <taxon>Pezizomycotina</taxon>
        <taxon>Sordariomycetes</taxon>
        <taxon>Hypocreomycetidae</taxon>
        <taxon>Hypocreales</taxon>
        <taxon>Nectriaceae</taxon>
        <taxon>Fusarium</taxon>
    </lineage>
</organism>
<keyword evidence="3" id="KW-1185">Reference proteome</keyword>
<name>A0AAE8LZL4_9HYPO</name>
<feature type="compositionally biased region" description="Polar residues" evidence="1">
    <location>
        <begin position="1095"/>
        <end position="1109"/>
    </location>
</feature>
<feature type="compositionally biased region" description="Polar residues" evidence="1">
    <location>
        <begin position="718"/>
        <end position="736"/>
    </location>
</feature>
<feature type="compositionally biased region" description="Acidic residues" evidence="1">
    <location>
        <begin position="426"/>
        <end position="447"/>
    </location>
</feature>
<feature type="region of interest" description="Disordered" evidence="1">
    <location>
        <begin position="870"/>
        <end position="908"/>
    </location>
</feature>
<feature type="region of interest" description="Disordered" evidence="1">
    <location>
        <begin position="982"/>
        <end position="1224"/>
    </location>
</feature>
<evidence type="ECO:0000313" key="3">
    <source>
        <dbReference type="Proteomes" id="UP001187734"/>
    </source>
</evidence>
<feature type="compositionally biased region" description="Basic and acidic residues" evidence="1">
    <location>
        <begin position="642"/>
        <end position="657"/>
    </location>
</feature>
<feature type="compositionally biased region" description="Polar residues" evidence="1">
    <location>
        <begin position="601"/>
        <end position="623"/>
    </location>
</feature>
<feature type="compositionally biased region" description="Basic and acidic residues" evidence="1">
    <location>
        <begin position="1113"/>
        <end position="1151"/>
    </location>
</feature>
<feature type="compositionally biased region" description="Acidic residues" evidence="1">
    <location>
        <begin position="874"/>
        <end position="892"/>
    </location>
</feature>
<feature type="compositionally biased region" description="Basic and acidic residues" evidence="1">
    <location>
        <begin position="1029"/>
        <end position="1092"/>
    </location>
</feature>
<dbReference type="EMBL" id="ONZP01000036">
    <property type="protein sequence ID" value="SPJ71313.1"/>
    <property type="molecule type" value="Genomic_DNA"/>
</dbReference>
<proteinExistence type="predicted"/>